<organism evidence="1">
    <name type="scientific">Timema poppense</name>
    <name type="common">Walking stick</name>
    <dbReference type="NCBI Taxonomy" id="170557"/>
    <lineage>
        <taxon>Eukaryota</taxon>
        <taxon>Metazoa</taxon>
        <taxon>Ecdysozoa</taxon>
        <taxon>Arthropoda</taxon>
        <taxon>Hexapoda</taxon>
        <taxon>Insecta</taxon>
        <taxon>Pterygota</taxon>
        <taxon>Neoptera</taxon>
        <taxon>Polyneoptera</taxon>
        <taxon>Phasmatodea</taxon>
        <taxon>Timematodea</taxon>
        <taxon>Timematoidea</taxon>
        <taxon>Timematidae</taxon>
        <taxon>Timema</taxon>
    </lineage>
</organism>
<accession>A0A7R9DEC8</accession>
<evidence type="ECO:0000313" key="1">
    <source>
        <dbReference type="EMBL" id="CAD7413188.1"/>
    </source>
</evidence>
<reference evidence="1" key="1">
    <citation type="submission" date="2020-11" db="EMBL/GenBank/DDBJ databases">
        <authorList>
            <person name="Tran Van P."/>
        </authorList>
    </citation>
    <scope>NUCLEOTIDE SEQUENCE</scope>
</reference>
<dbReference type="AlphaFoldDB" id="A0A7R9DEC8"/>
<dbReference type="EMBL" id="OD006640">
    <property type="protein sequence ID" value="CAD7413188.1"/>
    <property type="molecule type" value="Genomic_DNA"/>
</dbReference>
<protein>
    <submittedName>
        <fullName evidence="1">Uncharacterized protein</fullName>
    </submittedName>
</protein>
<sequence>MDAVYPEPMSRLHRRTVRKPVHRGPAGRYRTQPVTFSEIKIVEYGLFKSLSPHSSTLAVLTWQYRSEASLKIRRHQTRVEEQFYELALSG</sequence>
<proteinExistence type="predicted"/>
<gene>
    <name evidence="1" type="ORF">TPSB3V08_LOCUS8863</name>
</gene>
<name>A0A7R9DEC8_TIMPO</name>